<dbReference type="Proteomes" id="UP000664369">
    <property type="component" value="Unassembled WGS sequence"/>
</dbReference>
<sequence length="126" mass="14739">MDFLTLIATDADVLQFRDVKHIFYTGGKGDNAEVRCRLAVTPQVGEAVDLFFNCLCQRRNVRVNNVTHQHLQYKALVLITLRPSYYDAHFTHLLARAWFENKWPLEAWEPSNYAQKELLRKIYPKG</sequence>
<dbReference type="EMBL" id="JAGETZ010000018">
    <property type="protein sequence ID" value="MBO2012573.1"/>
    <property type="molecule type" value="Genomic_DNA"/>
</dbReference>
<accession>A0ABS3QNJ5</accession>
<comment type="caution">
    <text evidence="1">The sequence shown here is derived from an EMBL/GenBank/DDBJ whole genome shotgun (WGS) entry which is preliminary data.</text>
</comment>
<protein>
    <submittedName>
        <fullName evidence="1">Uncharacterized protein</fullName>
    </submittedName>
</protein>
<proteinExistence type="predicted"/>
<organism evidence="1 2">
    <name type="scientific">Hymenobacter negativus</name>
    <dbReference type="NCBI Taxonomy" id="2795026"/>
    <lineage>
        <taxon>Bacteria</taxon>
        <taxon>Pseudomonadati</taxon>
        <taxon>Bacteroidota</taxon>
        <taxon>Cytophagia</taxon>
        <taxon>Cytophagales</taxon>
        <taxon>Hymenobacteraceae</taxon>
        <taxon>Hymenobacter</taxon>
    </lineage>
</organism>
<evidence type="ECO:0000313" key="2">
    <source>
        <dbReference type="Proteomes" id="UP000664369"/>
    </source>
</evidence>
<gene>
    <name evidence="1" type="ORF">J4E00_26160</name>
</gene>
<keyword evidence="2" id="KW-1185">Reference proteome</keyword>
<dbReference type="RefSeq" id="WP_208178308.1">
    <property type="nucleotide sequence ID" value="NZ_JAGETZ010000018.1"/>
</dbReference>
<reference evidence="1 2" key="1">
    <citation type="submission" date="2021-03" db="EMBL/GenBank/DDBJ databases">
        <authorList>
            <person name="Kim M.K."/>
        </authorList>
    </citation>
    <scope>NUCLEOTIDE SEQUENCE [LARGE SCALE GENOMIC DNA]</scope>
    <source>
        <strain evidence="1 2">BT442</strain>
    </source>
</reference>
<name>A0ABS3QNJ5_9BACT</name>
<evidence type="ECO:0000313" key="1">
    <source>
        <dbReference type="EMBL" id="MBO2012573.1"/>
    </source>
</evidence>